<dbReference type="AlphaFoldDB" id="A0A1F5EJY4"/>
<dbReference type="NCBIfam" id="NF041940">
    <property type="entry name" value="choice_anch_X"/>
    <property type="match status" value="1"/>
</dbReference>
<dbReference type="Gene3D" id="2.60.40.1260">
    <property type="entry name" value="Lamin Tail domain"/>
    <property type="match status" value="2"/>
</dbReference>
<dbReference type="CDD" id="cd03524">
    <property type="entry name" value="RPA2_OBF_family"/>
    <property type="match status" value="1"/>
</dbReference>
<protein>
    <recommendedName>
        <fullName evidence="1">LTD domain-containing protein</fullName>
    </recommendedName>
</protein>
<dbReference type="InterPro" id="IPR001322">
    <property type="entry name" value="Lamin_tail_dom"/>
</dbReference>
<evidence type="ECO:0000313" key="2">
    <source>
        <dbReference type="EMBL" id="OGD67524.1"/>
    </source>
</evidence>
<dbReference type="STRING" id="1797469.A3F08_01000"/>
<dbReference type="EMBL" id="MEZV01000014">
    <property type="protein sequence ID" value="OGD67524.1"/>
    <property type="molecule type" value="Genomic_DNA"/>
</dbReference>
<evidence type="ECO:0000259" key="1">
    <source>
        <dbReference type="PROSITE" id="PS51841"/>
    </source>
</evidence>
<gene>
    <name evidence="2" type="ORF">A3F08_01000</name>
</gene>
<name>A0A1F5EJY4_9BACT</name>
<reference evidence="2 3" key="1">
    <citation type="journal article" date="2016" name="Nat. Commun.">
        <title>Thousands of microbial genomes shed light on interconnected biogeochemical processes in an aquifer system.</title>
        <authorList>
            <person name="Anantharaman K."/>
            <person name="Brown C.T."/>
            <person name="Hug L.A."/>
            <person name="Sharon I."/>
            <person name="Castelle C.J."/>
            <person name="Probst A.J."/>
            <person name="Thomas B.C."/>
            <person name="Singh A."/>
            <person name="Wilkins M.J."/>
            <person name="Karaoz U."/>
            <person name="Brodie E.L."/>
            <person name="Williams K.H."/>
            <person name="Hubbard S.S."/>
            <person name="Banfield J.F."/>
        </authorList>
    </citation>
    <scope>NUCLEOTIDE SEQUENCE [LARGE SCALE GENOMIC DNA]</scope>
</reference>
<accession>A0A1F5EJY4</accession>
<dbReference type="Pfam" id="PF00932">
    <property type="entry name" value="LTD"/>
    <property type="match status" value="1"/>
</dbReference>
<organism evidence="2 3">
    <name type="scientific">Candidatus Berkelbacteria bacterium RIFCSPHIGHO2_12_FULL_36_9</name>
    <dbReference type="NCBI Taxonomy" id="1797469"/>
    <lineage>
        <taxon>Bacteria</taxon>
        <taxon>Candidatus Berkelbacteria</taxon>
    </lineage>
</organism>
<dbReference type="Proteomes" id="UP000176451">
    <property type="component" value="Unassembled WGS sequence"/>
</dbReference>
<proteinExistence type="predicted"/>
<comment type="caution">
    <text evidence="2">The sequence shown here is derived from an EMBL/GenBank/DDBJ whole genome shotgun (WGS) entry which is preliminary data.</text>
</comment>
<sequence length="644" mass="71475">MLKFLKVFLFLISIFFVFNYAQAEEKSIVFNEIFWSGSFVSSADEFIELKNVSNQNIDISGWQITKLNTSGEEKIMTTIEIGIIPALGYFLIANNEKDHLFIGGESVLNIDPDIVEPDLTLSNSEFQLKLYDGQWDDGRLPIDIAGDGSAPLAGNNSVKSSMERINPLGDGVIRESWISSVVLENLDASALELANPHGSGKPKINIPEVLTPVYIFGQTEFLISVKAEDPDGQSDIASVTADLSIIGSSNFQTLFDNGTNGDITANDGIYSFLTTVDYLISAGLKNIPISVADNKALVAKSELQIPFYHLSDQLIINEIHPHPLTGTDDEFVEIFNSGNQKIDLFGWKIDDVENGGSQPYILTENDRITNKEYIAYYKTKTKIGLNDDGDIVRLIRPDGVIINTNVNYLKAEENYSYSRVGNEWKWSTVVTPNKENIIIEPIKEVPQTVMPESNQGGSSEVLVLDLPIMLARKQAEGAVVRVEGIINVLPGVFSSQYFYIQDSEAGIQIYYYKKDFPDLKLFNHVKIKGEISIVSSGIRIKIRDRSDIEIISSETISPSNVKTGDVGENYEGMLVKIKGKITGTKGSIFYLDDGSGQVKCYIKSSTNIKKPRLTKNMEGEIIGIVSKSNDIWQIMPRMQSDLLF</sequence>
<evidence type="ECO:0000313" key="3">
    <source>
        <dbReference type="Proteomes" id="UP000176451"/>
    </source>
</evidence>
<dbReference type="PROSITE" id="PS51841">
    <property type="entry name" value="LTD"/>
    <property type="match status" value="1"/>
</dbReference>
<dbReference type="InterPro" id="IPR036415">
    <property type="entry name" value="Lamin_tail_dom_sf"/>
</dbReference>
<feature type="non-terminal residue" evidence="2">
    <location>
        <position position="644"/>
    </location>
</feature>
<feature type="domain" description="LTD" evidence="1">
    <location>
        <begin position="301"/>
        <end position="419"/>
    </location>
</feature>
<dbReference type="SUPFAM" id="SSF74853">
    <property type="entry name" value="Lamin A/C globular tail domain"/>
    <property type="match status" value="2"/>
</dbReference>